<sequence length="225" mass="25340">MERHFPTRRSTTHARGDVHTRLTFRRAAALSSRSGSATLHTCAWLSLAHGPLQKAQCALQNTSPNAQCALQNTSPNGTVRTTEYISKRHSAHYRTHLQTAQCALQNTSPNGTVRTTEHISKRHSAHYRTHLQTAQCALQNTSPNGTVRTTEHISNGTVRTTEHISKRHSAHYRRHLQTAQCTNATDYFQALEAEDMRTKGPRGVSQTLKCDTCPRRWAWLQAQHF</sequence>
<gene>
    <name evidence="1" type="ORF">WMY93_025500</name>
</gene>
<dbReference type="Proteomes" id="UP001460270">
    <property type="component" value="Unassembled WGS sequence"/>
</dbReference>
<keyword evidence="2" id="KW-1185">Reference proteome</keyword>
<dbReference type="AlphaFoldDB" id="A0AAW0MWL2"/>
<proteinExistence type="predicted"/>
<dbReference type="EMBL" id="JBBPFD010000019">
    <property type="protein sequence ID" value="KAK7885879.1"/>
    <property type="molecule type" value="Genomic_DNA"/>
</dbReference>
<evidence type="ECO:0000313" key="1">
    <source>
        <dbReference type="EMBL" id="KAK7885879.1"/>
    </source>
</evidence>
<protein>
    <submittedName>
        <fullName evidence="1">Uncharacterized protein</fullName>
    </submittedName>
</protein>
<name>A0AAW0MWL2_9GOBI</name>
<accession>A0AAW0MWL2</accession>
<reference evidence="2" key="1">
    <citation type="submission" date="2024-04" db="EMBL/GenBank/DDBJ databases">
        <title>Salinicola lusitanus LLJ914,a marine bacterium isolated from the Okinawa Trough.</title>
        <authorList>
            <person name="Li J."/>
        </authorList>
    </citation>
    <scope>NUCLEOTIDE SEQUENCE [LARGE SCALE GENOMIC DNA]</scope>
</reference>
<evidence type="ECO:0000313" key="2">
    <source>
        <dbReference type="Proteomes" id="UP001460270"/>
    </source>
</evidence>
<comment type="caution">
    <text evidence="1">The sequence shown here is derived from an EMBL/GenBank/DDBJ whole genome shotgun (WGS) entry which is preliminary data.</text>
</comment>
<organism evidence="1 2">
    <name type="scientific">Mugilogobius chulae</name>
    <name type="common">yellowstripe goby</name>
    <dbReference type="NCBI Taxonomy" id="88201"/>
    <lineage>
        <taxon>Eukaryota</taxon>
        <taxon>Metazoa</taxon>
        <taxon>Chordata</taxon>
        <taxon>Craniata</taxon>
        <taxon>Vertebrata</taxon>
        <taxon>Euteleostomi</taxon>
        <taxon>Actinopterygii</taxon>
        <taxon>Neopterygii</taxon>
        <taxon>Teleostei</taxon>
        <taxon>Neoteleostei</taxon>
        <taxon>Acanthomorphata</taxon>
        <taxon>Gobiaria</taxon>
        <taxon>Gobiiformes</taxon>
        <taxon>Gobioidei</taxon>
        <taxon>Gobiidae</taxon>
        <taxon>Gobionellinae</taxon>
        <taxon>Mugilogobius</taxon>
    </lineage>
</organism>